<feature type="domain" description="Flagellar assembly protein FliH/Type III secretion system HrpE" evidence="8">
    <location>
        <begin position="70"/>
        <end position="196"/>
    </location>
</feature>
<keyword evidence="7" id="KW-1006">Bacterial flagellum protein export</keyword>
<dbReference type="GO" id="GO:0015031">
    <property type="term" value="P:protein transport"/>
    <property type="evidence" value="ECO:0007669"/>
    <property type="project" value="UniProtKB-KW"/>
</dbReference>
<evidence type="ECO:0000256" key="5">
    <source>
        <dbReference type="ARBA" id="ARBA00022795"/>
    </source>
</evidence>
<keyword evidence="4" id="KW-0813">Transport</keyword>
<keyword evidence="6" id="KW-0653">Protein transport</keyword>
<evidence type="ECO:0000256" key="4">
    <source>
        <dbReference type="ARBA" id="ARBA00022448"/>
    </source>
</evidence>
<evidence type="ECO:0000313" key="9">
    <source>
        <dbReference type="EMBL" id="KTD67442.1"/>
    </source>
</evidence>
<keyword evidence="9" id="KW-0966">Cell projection</keyword>
<dbReference type="AlphaFoldDB" id="A0A0W0ZE66"/>
<dbReference type="OrthoDB" id="5651317at2"/>
<evidence type="ECO:0000256" key="3">
    <source>
        <dbReference type="ARBA" id="ARBA00016507"/>
    </source>
</evidence>
<accession>A0A0W0ZE66</accession>
<keyword evidence="9" id="KW-0969">Cilium</keyword>
<organism evidence="9 10">
    <name type="scientific">Legionella steelei</name>
    <dbReference type="NCBI Taxonomy" id="947033"/>
    <lineage>
        <taxon>Bacteria</taxon>
        <taxon>Pseudomonadati</taxon>
        <taxon>Pseudomonadota</taxon>
        <taxon>Gammaproteobacteria</taxon>
        <taxon>Legionellales</taxon>
        <taxon>Legionellaceae</taxon>
        <taxon>Legionella</taxon>
    </lineage>
</organism>
<dbReference type="Proteomes" id="UP000054926">
    <property type="component" value="Unassembled WGS sequence"/>
</dbReference>
<dbReference type="STRING" id="947033.Lste_3648"/>
<evidence type="ECO:0000256" key="7">
    <source>
        <dbReference type="ARBA" id="ARBA00023225"/>
    </source>
</evidence>
<comment type="function">
    <text evidence="1">Needed for flagellar regrowth and assembly.</text>
</comment>
<dbReference type="PATRIC" id="fig|947033.5.peg.3877"/>
<dbReference type="PANTHER" id="PTHR34982">
    <property type="entry name" value="YOP PROTEINS TRANSLOCATION PROTEIN L"/>
    <property type="match status" value="1"/>
</dbReference>
<dbReference type="EMBL" id="LNYY01000021">
    <property type="protein sequence ID" value="KTD67442.1"/>
    <property type="molecule type" value="Genomic_DNA"/>
</dbReference>
<keyword evidence="5" id="KW-1005">Bacterial flagellum biogenesis</keyword>
<dbReference type="Pfam" id="PF02108">
    <property type="entry name" value="FliH"/>
    <property type="match status" value="1"/>
</dbReference>
<comment type="caution">
    <text evidence="9">The sequence shown here is derived from an EMBL/GenBank/DDBJ whole genome shotgun (WGS) entry which is preliminary data.</text>
</comment>
<dbReference type="InterPro" id="IPR051472">
    <property type="entry name" value="T3SS_Stator/FliH"/>
</dbReference>
<evidence type="ECO:0000256" key="1">
    <source>
        <dbReference type="ARBA" id="ARBA00003041"/>
    </source>
</evidence>
<dbReference type="GO" id="GO:0005829">
    <property type="term" value="C:cytosol"/>
    <property type="evidence" value="ECO:0007669"/>
    <property type="project" value="TreeGrafter"/>
</dbReference>
<evidence type="ECO:0000313" key="10">
    <source>
        <dbReference type="Proteomes" id="UP000054926"/>
    </source>
</evidence>
<evidence type="ECO:0000256" key="6">
    <source>
        <dbReference type="ARBA" id="ARBA00022927"/>
    </source>
</evidence>
<comment type="similarity">
    <text evidence="2">Belongs to the FliH family.</text>
</comment>
<proteinExistence type="inferred from homology"/>
<evidence type="ECO:0000259" key="8">
    <source>
        <dbReference type="Pfam" id="PF02108"/>
    </source>
</evidence>
<sequence>MSNEFEPYLKKKGNNQGFSVWEYESIIDKEAQVEINEEERFLAECERLKNEAIDKGYAEGMQRAQAEITEKRQQFVRWFDILKNPVKLLDEQVTQEIIQTIIWLSQHCIGVELSVHPDKLKNLFDSIKSELPSLKAYKVLAMHPEDVNWVQSEFNEKGIDGLQEILVADPSLSRGDFYLKGEYSELDGRIYTRLTTLFAKHITQDNLITPMKDQD</sequence>
<dbReference type="PANTHER" id="PTHR34982:SF1">
    <property type="entry name" value="FLAGELLAR ASSEMBLY PROTEIN FLIH"/>
    <property type="match status" value="1"/>
</dbReference>
<dbReference type="RefSeq" id="WP_058512427.1">
    <property type="nucleotide sequence ID" value="NZ_DAIOMV010000001.1"/>
</dbReference>
<reference evidence="9 10" key="1">
    <citation type="submission" date="2015-11" db="EMBL/GenBank/DDBJ databases">
        <title>Genomic analysis of 38 Legionella species identifies large and diverse effector repertoires.</title>
        <authorList>
            <person name="Burstein D."/>
            <person name="Amaro F."/>
            <person name="Zusman T."/>
            <person name="Lifshitz Z."/>
            <person name="Cohen O."/>
            <person name="Gilbert J.A."/>
            <person name="Pupko T."/>
            <person name="Shuman H.A."/>
            <person name="Segal G."/>
        </authorList>
    </citation>
    <scope>NUCLEOTIDE SEQUENCE [LARGE SCALE GENOMIC DNA]</scope>
    <source>
        <strain evidence="9 10">IMVS3376</strain>
    </source>
</reference>
<protein>
    <recommendedName>
        <fullName evidence="3">Flagellar assembly protein FliH</fullName>
    </recommendedName>
</protein>
<keyword evidence="10" id="KW-1185">Reference proteome</keyword>
<dbReference type="GO" id="GO:0044781">
    <property type="term" value="P:bacterial-type flagellum organization"/>
    <property type="evidence" value="ECO:0007669"/>
    <property type="project" value="UniProtKB-KW"/>
</dbReference>
<dbReference type="InterPro" id="IPR018035">
    <property type="entry name" value="Flagellar_FliH/T3SS_HrpE"/>
</dbReference>
<evidence type="ECO:0000256" key="2">
    <source>
        <dbReference type="ARBA" id="ARBA00006602"/>
    </source>
</evidence>
<keyword evidence="9" id="KW-0282">Flagellum</keyword>
<gene>
    <name evidence="9" type="primary">fliH</name>
    <name evidence="9" type="ORF">Lste_3648</name>
</gene>
<name>A0A0W0ZE66_9GAMM</name>